<keyword evidence="2 6" id="KW-0812">Transmembrane</keyword>
<dbReference type="Pfam" id="PF13564">
    <property type="entry name" value="DoxX_2"/>
    <property type="match status" value="1"/>
</dbReference>
<evidence type="ECO:0000256" key="4">
    <source>
        <dbReference type="ARBA" id="ARBA00023136"/>
    </source>
</evidence>
<accession>A0A6J4KZR7</accession>
<proteinExistence type="predicted"/>
<evidence type="ECO:0000256" key="5">
    <source>
        <dbReference type="SAM" id="MobiDB-lite"/>
    </source>
</evidence>
<feature type="transmembrane region" description="Helical" evidence="6">
    <location>
        <begin position="111"/>
        <end position="131"/>
    </location>
</feature>
<dbReference type="AlphaFoldDB" id="A0A6J4KZR7"/>
<sequence length="145" mass="15177">MSAALVGSATLAAPSTAGTSPRTRRAGGILTGVAGLFLAFDAAIKFLATREAVAGTVQLGWAPHHLPILGLLELACLILYLVPRTAPLGAVLWTGYLGGAIATHLRLDNPLFSHTLFPLYVAACVWGGLYLRDARVRALVVHPAR</sequence>
<protein>
    <submittedName>
        <fullName evidence="7">Membrane protein</fullName>
    </submittedName>
</protein>
<keyword evidence="4 6" id="KW-0472">Membrane</keyword>
<gene>
    <name evidence="7" type="ORF">AVDCRST_MAG40-1338</name>
</gene>
<comment type="subcellular location">
    <subcellularLocation>
        <location evidence="1">Membrane</location>
        <topology evidence="1">Multi-pass membrane protein</topology>
    </subcellularLocation>
</comment>
<organism evidence="7">
    <name type="scientific">uncultured Gemmatimonadaceae bacterium</name>
    <dbReference type="NCBI Taxonomy" id="246130"/>
    <lineage>
        <taxon>Bacteria</taxon>
        <taxon>Pseudomonadati</taxon>
        <taxon>Gemmatimonadota</taxon>
        <taxon>Gemmatimonadia</taxon>
        <taxon>Gemmatimonadales</taxon>
        <taxon>Gemmatimonadaceae</taxon>
        <taxon>environmental samples</taxon>
    </lineage>
</organism>
<evidence type="ECO:0000256" key="1">
    <source>
        <dbReference type="ARBA" id="ARBA00004141"/>
    </source>
</evidence>
<evidence type="ECO:0000313" key="7">
    <source>
        <dbReference type="EMBL" id="CAA9318242.1"/>
    </source>
</evidence>
<dbReference type="InterPro" id="IPR032808">
    <property type="entry name" value="DoxX"/>
</dbReference>
<evidence type="ECO:0000256" key="6">
    <source>
        <dbReference type="SAM" id="Phobius"/>
    </source>
</evidence>
<reference evidence="7" key="1">
    <citation type="submission" date="2020-02" db="EMBL/GenBank/DDBJ databases">
        <authorList>
            <person name="Meier V. D."/>
        </authorList>
    </citation>
    <scope>NUCLEOTIDE SEQUENCE</scope>
    <source>
        <strain evidence="7">AVDCRST_MAG40</strain>
    </source>
</reference>
<feature type="region of interest" description="Disordered" evidence="5">
    <location>
        <begin position="1"/>
        <end position="22"/>
    </location>
</feature>
<dbReference type="EMBL" id="CADCTX010000418">
    <property type="protein sequence ID" value="CAA9318242.1"/>
    <property type="molecule type" value="Genomic_DNA"/>
</dbReference>
<feature type="transmembrane region" description="Helical" evidence="6">
    <location>
        <begin position="60"/>
        <end position="82"/>
    </location>
</feature>
<dbReference type="GO" id="GO:0016020">
    <property type="term" value="C:membrane"/>
    <property type="evidence" value="ECO:0007669"/>
    <property type="project" value="UniProtKB-SubCell"/>
</dbReference>
<keyword evidence="3 6" id="KW-1133">Transmembrane helix</keyword>
<feature type="transmembrane region" description="Helical" evidence="6">
    <location>
        <begin position="27"/>
        <end position="48"/>
    </location>
</feature>
<evidence type="ECO:0000256" key="2">
    <source>
        <dbReference type="ARBA" id="ARBA00022692"/>
    </source>
</evidence>
<evidence type="ECO:0000256" key="3">
    <source>
        <dbReference type="ARBA" id="ARBA00022989"/>
    </source>
</evidence>
<name>A0A6J4KZR7_9BACT</name>